<reference evidence="1" key="1">
    <citation type="submission" date="2019-04" db="EMBL/GenBank/DDBJ databases">
        <title>Evolution of Biomass-Degrading Anaerobic Consortia Revealed by Metagenomics.</title>
        <authorList>
            <person name="Peng X."/>
        </authorList>
    </citation>
    <scope>NUCLEOTIDE SEQUENCE</scope>
    <source>
        <strain evidence="1">SIG13</strain>
    </source>
</reference>
<evidence type="ECO:0008006" key="3">
    <source>
        <dbReference type="Google" id="ProtNLM"/>
    </source>
</evidence>
<dbReference type="AlphaFoldDB" id="A0A8T3VH99"/>
<name>A0A8T3VH99_9EURY</name>
<organism evidence="1 2">
    <name type="scientific">Methanobrevibacter millerae</name>
    <dbReference type="NCBI Taxonomy" id="230361"/>
    <lineage>
        <taxon>Archaea</taxon>
        <taxon>Methanobacteriati</taxon>
        <taxon>Methanobacteriota</taxon>
        <taxon>Methanomada group</taxon>
        <taxon>Methanobacteria</taxon>
        <taxon>Methanobacteriales</taxon>
        <taxon>Methanobacteriaceae</taxon>
        <taxon>Methanobrevibacter</taxon>
    </lineage>
</organism>
<dbReference type="Proteomes" id="UP000713479">
    <property type="component" value="Unassembled WGS sequence"/>
</dbReference>
<evidence type="ECO:0000313" key="1">
    <source>
        <dbReference type="EMBL" id="MBE6510482.1"/>
    </source>
</evidence>
<gene>
    <name evidence="1" type="ORF">E7Z74_04350</name>
</gene>
<accession>A0A8T3VH99</accession>
<proteinExistence type="predicted"/>
<comment type="caution">
    <text evidence="1">The sequence shown here is derived from an EMBL/GenBank/DDBJ whole genome shotgun (WGS) entry which is preliminary data.</text>
</comment>
<dbReference type="EMBL" id="SUTF01000005">
    <property type="protein sequence ID" value="MBE6510482.1"/>
    <property type="molecule type" value="Genomic_DNA"/>
</dbReference>
<evidence type="ECO:0000313" key="2">
    <source>
        <dbReference type="Proteomes" id="UP000713479"/>
    </source>
</evidence>
<sequence length="88" mass="9611">MFFSISYSFAEDNSTVLEDVIIDANDISMYYKDGTRLNVGLYDSSSEHLANQSLTININGINYSSTTNSDGKASIAINLAPGKYLTNN</sequence>
<protein>
    <recommendedName>
        <fullName evidence="3">Adhesin-like protein</fullName>
    </recommendedName>
</protein>